<proteinExistence type="predicted"/>
<dbReference type="EMBL" id="ML977335">
    <property type="protein sequence ID" value="KAF2111068.1"/>
    <property type="molecule type" value="Genomic_DNA"/>
</dbReference>
<gene>
    <name evidence="2" type="ORF">BDV96DRAFT_603205</name>
</gene>
<dbReference type="AlphaFoldDB" id="A0A6A5YY83"/>
<evidence type="ECO:0000313" key="3">
    <source>
        <dbReference type="Proteomes" id="UP000799770"/>
    </source>
</evidence>
<accession>A0A6A5YY83</accession>
<keyword evidence="3" id="KW-1185">Reference proteome</keyword>
<dbReference type="Proteomes" id="UP000799770">
    <property type="component" value="Unassembled WGS sequence"/>
</dbReference>
<name>A0A6A5YY83_9PLEO</name>
<feature type="compositionally biased region" description="Basic and acidic residues" evidence="1">
    <location>
        <begin position="149"/>
        <end position="163"/>
    </location>
</feature>
<evidence type="ECO:0000313" key="2">
    <source>
        <dbReference type="EMBL" id="KAF2111068.1"/>
    </source>
</evidence>
<sequence length="285" mass="32678">MPHLSIETKVTKKLGIESNVSIGYSSVSSHVHNTNRIEAQVIHRESKIPAVFGTRINNNATITPPIPRIKPIRKLQTKKRIQPYIPTMKIMAGTTERLGYLRQEKEIEDLTGSEASNGNFQPSRRLHSTHSIVIMRLLIRIDWDIRDRDKGDGRDQSCDRRGDSYPTSRLDFPRSPAQHCEGAYNGYSHVDAYSLKNCWVVFARARYVGPDHVLDANLWMLTVFIARLTKVPDGKVDKHRDLRGTKCQQLRLIDFIGKVGVFTNPKHRTYRIRKRKQKIAVLETS</sequence>
<reference evidence="2" key="1">
    <citation type="journal article" date="2020" name="Stud. Mycol.">
        <title>101 Dothideomycetes genomes: a test case for predicting lifestyles and emergence of pathogens.</title>
        <authorList>
            <person name="Haridas S."/>
            <person name="Albert R."/>
            <person name="Binder M."/>
            <person name="Bloem J."/>
            <person name="Labutti K."/>
            <person name="Salamov A."/>
            <person name="Andreopoulos B."/>
            <person name="Baker S."/>
            <person name="Barry K."/>
            <person name="Bills G."/>
            <person name="Bluhm B."/>
            <person name="Cannon C."/>
            <person name="Castanera R."/>
            <person name="Culley D."/>
            <person name="Daum C."/>
            <person name="Ezra D."/>
            <person name="Gonzalez J."/>
            <person name="Henrissat B."/>
            <person name="Kuo A."/>
            <person name="Liang C."/>
            <person name="Lipzen A."/>
            <person name="Lutzoni F."/>
            <person name="Magnuson J."/>
            <person name="Mondo S."/>
            <person name="Nolan M."/>
            <person name="Ohm R."/>
            <person name="Pangilinan J."/>
            <person name="Park H.-J."/>
            <person name="Ramirez L."/>
            <person name="Alfaro M."/>
            <person name="Sun H."/>
            <person name="Tritt A."/>
            <person name="Yoshinaga Y."/>
            <person name="Zwiers L.-H."/>
            <person name="Turgeon B."/>
            <person name="Goodwin S."/>
            <person name="Spatafora J."/>
            <person name="Crous P."/>
            <person name="Grigoriev I."/>
        </authorList>
    </citation>
    <scope>NUCLEOTIDE SEQUENCE</scope>
    <source>
        <strain evidence="2">CBS 627.86</strain>
    </source>
</reference>
<organism evidence="2 3">
    <name type="scientific">Lophiotrema nucula</name>
    <dbReference type="NCBI Taxonomy" id="690887"/>
    <lineage>
        <taxon>Eukaryota</taxon>
        <taxon>Fungi</taxon>
        <taxon>Dikarya</taxon>
        <taxon>Ascomycota</taxon>
        <taxon>Pezizomycotina</taxon>
        <taxon>Dothideomycetes</taxon>
        <taxon>Pleosporomycetidae</taxon>
        <taxon>Pleosporales</taxon>
        <taxon>Lophiotremataceae</taxon>
        <taxon>Lophiotrema</taxon>
    </lineage>
</organism>
<feature type="region of interest" description="Disordered" evidence="1">
    <location>
        <begin position="149"/>
        <end position="172"/>
    </location>
</feature>
<evidence type="ECO:0000256" key="1">
    <source>
        <dbReference type="SAM" id="MobiDB-lite"/>
    </source>
</evidence>
<protein>
    <submittedName>
        <fullName evidence="2">Uncharacterized protein</fullName>
    </submittedName>
</protein>